<dbReference type="InterPro" id="IPR035901">
    <property type="entry name" value="GIY-YIG_endonuc_sf"/>
</dbReference>
<evidence type="ECO:0000259" key="1">
    <source>
        <dbReference type="PROSITE" id="PS50164"/>
    </source>
</evidence>
<evidence type="ECO:0000313" key="2">
    <source>
        <dbReference type="EMBL" id="PIV12678.1"/>
    </source>
</evidence>
<gene>
    <name evidence="2" type="ORF">COS47_01240</name>
</gene>
<reference evidence="3" key="1">
    <citation type="submission" date="2017-09" db="EMBL/GenBank/DDBJ databases">
        <title>Depth-based differentiation of microbial function through sediment-hosted aquifers and enrichment of novel symbionts in the deep terrestrial subsurface.</title>
        <authorList>
            <person name="Probst A.J."/>
            <person name="Ladd B."/>
            <person name="Jarett J.K."/>
            <person name="Geller-Mcgrath D.E."/>
            <person name="Sieber C.M.K."/>
            <person name="Emerson J.B."/>
            <person name="Anantharaman K."/>
            <person name="Thomas B.C."/>
            <person name="Malmstrom R."/>
            <person name="Stieglmeier M."/>
            <person name="Klingl A."/>
            <person name="Woyke T."/>
            <person name="Ryan C.M."/>
            <person name="Banfield J.F."/>
        </authorList>
    </citation>
    <scope>NUCLEOTIDE SEQUENCE [LARGE SCALE GENOMIC DNA]</scope>
</reference>
<proteinExistence type="predicted"/>
<dbReference type="Proteomes" id="UP000230324">
    <property type="component" value="Unassembled WGS sequence"/>
</dbReference>
<dbReference type="Gene3D" id="3.40.1440.10">
    <property type="entry name" value="GIY-YIG endonuclease"/>
    <property type="match status" value="1"/>
</dbReference>
<comment type="caution">
    <text evidence="2">The sequence shown here is derived from an EMBL/GenBank/DDBJ whole genome shotgun (WGS) entry which is preliminary data.</text>
</comment>
<organism evidence="2 3">
    <name type="scientific">Candidatus Nealsonbacteria bacterium CG03_land_8_20_14_0_80_36_12</name>
    <dbReference type="NCBI Taxonomy" id="1974701"/>
    <lineage>
        <taxon>Bacteria</taxon>
        <taxon>Candidatus Nealsoniibacteriota</taxon>
    </lineage>
</organism>
<dbReference type="CDD" id="cd00719">
    <property type="entry name" value="GIY-YIG_SF"/>
    <property type="match status" value="1"/>
</dbReference>
<name>A0A2M7BYE6_9BACT</name>
<dbReference type="SUPFAM" id="SSF82771">
    <property type="entry name" value="GIY-YIG endonuclease"/>
    <property type="match status" value="1"/>
</dbReference>
<dbReference type="PROSITE" id="PS50164">
    <property type="entry name" value="GIY_YIG"/>
    <property type="match status" value="1"/>
</dbReference>
<dbReference type="InterPro" id="IPR000305">
    <property type="entry name" value="GIY-YIG_endonuc"/>
</dbReference>
<sequence length="119" mass="13835">MPRILTWSSLQLLESSIIDNLPQEAGVYRLSYKSADGPYYVFYVGQADNIRERLTQHLNGINTNPCVTTYIKNLKCYFVYTLIAESNLRKDIERTNYDHFKPKCNVQMPAGNFIDINYN</sequence>
<protein>
    <recommendedName>
        <fullName evidence="1">GIY-YIG domain-containing protein</fullName>
    </recommendedName>
</protein>
<dbReference type="AlphaFoldDB" id="A0A2M7BYE6"/>
<accession>A0A2M7BYE6</accession>
<evidence type="ECO:0000313" key="3">
    <source>
        <dbReference type="Proteomes" id="UP000230324"/>
    </source>
</evidence>
<dbReference type="Pfam" id="PF01541">
    <property type="entry name" value="GIY-YIG"/>
    <property type="match status" value="1"/>
</dbReference>
<dbReference type="EMBL" id="PEUV01000027">
    <property type="protein sequence ID" value="PIV12678.1"/>
    <property type="molecule type" value="Genomic_DNA"/>
</dbReference>
<feature type="domain" description="GIY-YIG" evidence="1">
    <location>
        <begin position="23"/>
        <end position="106"/>
    </location>
</feature>